<evidence type="ECO:0000256" key="1">
    <source>
        <dbReference type="SAM" id="MobiDB-lite"/>
    </source>
</evidence>
<feature type="compositionally biased region" description="Polar residues" evidence="1">
    <location>
        <begin position="282"/>
        <end position="298"/>
    </location>
</feature>
<organism evidence="2 3">
    <name type="scientific">Drosophila erecta</name>
    <name type="common">Fruit fly</name>
    <dbReference type="NCBI Taxonomy" id="7220"/>
    <lineage>
        <taxon>Eukaryota</taxon>
        <taxon>Metazoa</taxon>
        <taxon>Ecdysozoa</taxon>
        <taxon>Arthropoda</taxon>
        <taxon>Hexapoda</taxon>
        <taxon>Insecta</taxon>
        <taxon>Pterygota</taxon>
        <taxon>Neoptera</taxon>
        <taxon>Endopterygota</taxon>
        <taxon>Diptera</taxon>
        <taxon>Brachycera</taxon>
        <taxon>Muscomorpha</taxon>
        <taxon>Ephydroidea</taxon>
        <taxon>Drosophilidae</taxon>
        <taxon>Drosophila</taxon>
        <taxon>Sophophora</taxon>
    </lineage>
</organism>
<sequence>LTSQSKQFWNRNQRSVSLPRSELVEINPMMPGRSGAAEGAAGLSSSGPQMTVETLFPSSSSPGNGQTKPDGKPNLDRIMKESSSKNLAEIAGTPLSPKENSDGTLRRTSDKENMHHRQGPTGSRHLAATASRLPSKMDELGDDWRKSSQVAVSARENRSSFQLTSTVASTSYIVISSDDDDYPDSKLGDWETGKKIHTLAGETAKKRAEDQKSGEVAHPASQGTKTKATSQLTDPKRRKVGSWDFVYHQNLSDKIAVTTVMPKFCSLWDSSLSPDSQPSTSNNNPTRNATSLQSGWNAPPTNDADFCFVEDLDNRRVVEELMPELLTPPRTAQPLEKNSPTRDLFSLLGDDDNFPLSICTDESSNRDPLWGSTCIRWEERKGKERHWDSAWKNDLCESAIRDIPVPAAPPSSVDSWRAVETICMRMRGVDVPDNLGFPEEPPSFDDLLDVLGVWEQEDKADPKN</sequence>
<dbReference type="OrthoDB" id="7872572at2759"/>
<feature type="compositionally biased region" description="Basic and acidic residues" evidence="1">
    <location>
        <begin position="99"/>
        <end position="115"/>
    </location>
</feature>
<evidence type="ECO:0000313" key="2">
    <source>
        <dbReference type="EMBL" id="EDV56978.2"/>
    </source>
</evidence>
<dbReference type="EMBL" id="CH954179">
    <property type="protein sequence ID" value="EDV56978.2"/>
    <property type="molecule type" value="Genomic_DNA"/>
</dbReference>
<feature type="non-terminal residue" evidence="2">
    <location>
        <position position="1"/>
    </location>
</feature>
<dbReference type="KEGG" id="der:6548293"/>
<dbReference type="HOGENOM" id="CLU_571448_0_0_1"/>
<feature type="compositionally biased region" description="Basic and acidic residues" evidence="1">
    <location>
        <begin position="203"/>
        <end position="215"/>
    </location>
</feature>
<feature type="region of interest" description="Disordered" evidence="1">
    <location>
        <begin position="271"/>
        <end position="298"/>
    </location>
</feature>
<accession>B3NQH5</accession>
<feature type="compositionally biased region" description="Polar residues" evidence="1">
    <location>
        <begin position="221"/>
        <end position="233"/>
    </location>
</feature>
<protein>
    <submittedName>
        <fullName evidence="2">Uncharacterized protein</fullName>
    </submittedName>
</protein>
<feature type="compositionally biased region" description="Basic and acidic residues" evidence="1">
    <location>
        <begin position="69"/>
        <end position="83"/>
    </location>
</feature>
<evidence type="ECO:0000313" key="3">
    <source>
        <dbReference type="Proteomes" id="UP000008711"/>
    </source>
</evidence>
<feature type="region of interest" description="Disordered" evidence="1">
    <location>
        <begin position="202"/>
        <end position="235"/>
    </location>
</feature>
<gene>
    <name evidence="2" type="primary">Dere\GG19942</name>
    <name evidence="2" type="synonym">dere_GLEANR_4783</name>
    <name evidence="2" type="synonym">GG19942</name>
    <name evidence="2" type="ORF">Dere_GG19942</name>
</gene>
<feature type="compositionally biased region" description="Polar residues" evidence="1">
    <location>
        <begin position="48"/>
        <end position="67"/>
    </location>
</feature>
<proteinExistence type="predicted"/>
<dbReference type="Proteomes" id="UP000008711">
    <property type="component" value="Unassembled WGS sequence"/>
</dbReference>
<keyword evidence="3" id="KW-1185">Reference proteome</keyword>
<feature type="compositionally biased region" description="Low complexity" evidence="1">
    <location>
        <begin position="34"/>
        <end position="47"/>
    </location>
</feature>
<reference evidence="2 3" key="1">
    <citation type="journal article" date="2007" name="Nature">
        <title>Evolution of genes and genomes on the Drosophila phylogeny.</title>
        <authorList>
            <consortium name="Drosophila 12 Genomes Consortium"/>
            <person name="Clark A.G."/>
            <person name="Eisen M.B."/>
            <person name="Smith D.R."/>
            <person name="Bergman C.M."/>
            <person name="Oliver B."/>
            <person name="Markow T.A."/>
            <person name="Kaufman T.C."/>
            <person name="Kellis M."/>
            <person name="Gelbart W."/>
            <person name="Iyer V.N."/>
            <person name="Pollard D.A."/>
            <person name="Sackton T.B."/>
            <person name="Larracuente A.M."/>
            <person name="Singh N.D."/>
            <person name="Abad J.P."/>
            <person name="Abt D.N."/>
            <person name="Adryan B."/>
            <person name="Aguade M."/>
            <person name="Akashi H."/>
            <person name="Anderson W.W."/>
            <person name="Aquadro C.F."/>
            <person name="Ardell D.H."/>
            <person name="Arguello R."/>
            <person name="Artieri C.G."/>
            <person name="Barbash D.A."/>
            <person name="Barker D."/>
            <person name="Barsanti P."/>
            <person name="Batterham P."/>
            <person name="Batzoglou S."/>
            <person name="Begun D."/>
            <person name="Bhutkar A."/>
            <person name="Blanco E."/>
            <person name="Bosak S.A."/>
            <person name="Bradley R.K."/>
            <person name="Brand A.D."/>
            <person name="Brent M.R."/>
            <person name="Brooks A.N."/>
            <person name="Brown R.H."/>
            <person name="Butlin R.K."/>
            <person name="Caggese C."/>
            <person name="Calvi B.R."/>
            <person name="Bernardo de Carvalho A."/>
            <person name="Caspi A."/>
            <person name="Castrezana S."/>
            <person name="Celniker S.E."/>
            <person name="Chang J.L."/>
            <person name="Chapple C."/>
            <person name="Chatterji S."/>
            <person name="Chinwalla A."/>
            <person name="Civetta A."/>
            <person name="Clifton S.W."/>
            <person name="Comeron J.M."/>
            <person name="Costello J.C."/>
            <person name="Coyne J.A."/>
            <person name="Daub J."/>
            <person name="David R.G."/>
            <person name="Delcher A.L."/>
            <person name="Delehaunty K."/>
            <person name="Do C.B."/>
            <person name="Ebling H."/>
            <person name="Edwards K."/>
            <person name="Eickbush T."/>
            <person name="Evans J.D."/>
            <person name="Filipski A."/>
            <person name="Findeiss S."/>
            <person name="Freyhult E."/>
            <person name="Fulton L."/>
            <person name="Fulton R."/>
            <person name="Garcia A.C."/>
            <person name="Gardiner A."/>
            <person name="Garfield D.A."/>
            <person name="Garvin B.E."/>
            <person name="Gibson G."/>
            <person name="Gilbert D."/>
            <person name="Gnerre S."/>
            <person name="Godfrey J."/>
            <person name="Good R."/>
            <person name="Gotea V."/>
            <person name="Gravely B."/>
            <person name="Greenberg A.J."/>
            <person name="Griffiths-Jones S."/>
            <person name="Gross S."/>
            <person name="Guigo R."/>
            <person name="Gustafson E.A."/>
            <person name="Haerty W."/>
            <person name="Hahn M.W."/>
            <person name="Halligan D.L."/>
            <person name="Halpern A.L."/>
            <person name="Halter G.M."/>
            <person name="Han M.V."/>
            <person name="Heger A."/>
            <person name="Hillier L."/>
            <person name="Hinrichs A.S."/>
            <person name="Holmes I."/>
            <person name="Hoskins R.A."/>
            <person name="Hubisz M.J."/>
            <person name="Hultmark D."/>
            <person name="Huntley M.A."/>
            <person name="Jaffe D.B."/>
            <person name="Jagadeeshan S."/>
            <person name="Jeck W.R."/>
            <person name="Johnson J."/>
            <person name="Jones C.D."/>
            <person name="Jordan W.C."/>
            <person name="Karpen G.H."/>
            <person name="Kataoka E."/>
            <person name="Keightley P.D."/>
            <person name="Kheradpour P."/>
            <person name="Kirkness E.F."/>
            <person name="Koerich L.B."/>
            <person name="Kristiansen K."/>
            <person name="Kudrna D."/>
            <person name="Kulathinal R.J."/>
            <person name="Kumar S."/>
            <person name="Kwok R."/>
            <person name="Lander E."/>
            <person name="Langley C.H."/>
            <person name="Lapoint R."/>
            <person name="Lazzaro B.P."/>
            <person name="Lee S.J."/>
            <person name="Levesque L."/>
            <person name="Li R."/>
            <person name="Lin C.F."/>
            <person name="Lin M.F."/>
            <person name="Lindblad-Toh K."/>
            <person name="Llopart A."/>
            <person name="Long M."/>
            <person name="Low L."/>
            <person name="Lozovsky E."/>
            <person name="Lu J."/>
            <person name="Luo M."/>
            <person name="Machado C.A."/>
            <person name="Makalowski W."/>
            <person name="Marzo M."/>
            <person name="Matsuda M."/>
            <person name="Matzkin L."/>
            <person name="McAllister B."/>
            <person name="McBride C.S."/>
            <person name="McKernan B."/>
            <person name="McKernan K."/>
            <person name="Mendez-Lago M."/>
            <person name="Minx P."/>
            <person name="Mollenhauer M.U."/>
            <person name="Montooth K."/>
            <person name="Mount S.M."/>
            <person name="Mu X."/>
            <person name="Myers E."/>
            <person name="Negre B."/>
            <person name="Newfeld S."/>
            <person name="Nielsen R."/>
            <person name="Noor M.A."/>
            <person name="O'Grady P."/>
            <person name="Pachter L."/>
            <person name="Papaceit M."/>
            <person name="Parisi M.J."/>
            <person name="Parisi M."/>
            <person name="Parts L."/>
            <person name="Pedersen J.S."/>
            <person name="Pesole G."/>
            <person name="Phillippy A.M."/>
            <person name="Ponting C.P."/>
            <person name="Pop M."/>
            <person name="Porcelli D."/>
            <person name="Powell J.R."/>
            <person name="Prohaska S."/>
            <person name="Pruitt K."/>
            <person name="Puig M."/>
            <person name="Quesneville H."/>
            <person name="Ram K.R."/>
            <person name="Rand D."/>
            <person name="Rasmussen M.D."/>
            <person name="Reed L.K."/>
            <person name="Reenan R."/>
            <person name="Reily A."/>
            <person name="Remington K.A."/>
            <person name="Rieger T.T."/>
            <person name="Ritchie M.G."/>
            <person name="Robin C."/>
            <person name="Rogers Y.H."/>
            <person name="Rohde C."/>
            <person name="Rozas J."/>
            <person name="Rubenfield M.J."/>
            <person name="Ruiz A."/>
            <person name="Russo S."/>
            <person name="Salzberg S.L."/>
            <person name="Sanchez-Gracia A."/>
            <person name="Saranga D.J."/>
            <person name="Sato H."/>
            <person name="Schaeffer S.W."/>
            <person name="Schatz M.C."/>
            <person name="Schlenke T."/>
            <person name="Schwartz R."/>
            <person name="Segarra C."/>
            <person name="Singh R.S."/>
            <person name="Sirot L."/>
            <person name="Sirota M."/>
            <person name="Sisneros N.B."/>
            <person name="Smith C.D."/>
            <person name="Smith T.F."/>
            <person name="Spieth J."/>
            <person name="Stage D.E."/>
            <person name="Stark A."/>
            <person name="Stephan W."/>
            <person name="Strausberg R.L."/>
            <person name="Strempel S."/>
            <person name="Sturgill D."/>
            <person name="Sutton G."/>
            <person name="Sutton G.G."/>
            <person name="Tao W."/>
            <person name="Teichmann S."/>
            <person name="Tobari Y.N."/>
            <person name="Tomimura Y."/>
            <person name="Tsolas J.M."/>
            <person name="Valente V.L."/>
            <person name="Venter E."/>
            <person name="Venter J.C."/>
            <person name="Vicario S."/>
            <person name="Vieira F.G."/>
            <person name="Vilella A.J."/>
            <person name="Villasante A."/>
            <person name="Walenz B."/>
            <person name="Wang J."/>
            <person name="Wasserman M."/>
            <person name="Watts T."/>
            <person name="Wilson D."/>
            <person name="Wilson R.K."/>
            <person name="Wing R.A."/>
            <person name="Wolfner M.F."/>
            <person name="Wong A."/>
            <person name="Wong G.K."/>
            <person name="Wu C.I."/>
            <person name="Wu G."/>
            <person name="Yamamoto D."/>
            <person name="Yang H.P."/>
            <person name="Yang S.P."/>
            <person name="Yorke J.A."/>
            <person name="Yoshida K."/>
            <person name="Zdobnov E."/>
            <person name="Zhang P."/>
            <person name="Zhang Y."/>
            <person name="Zimin A.V."/>
            <person name="Baldwin J."/>
            <person name="Abdouelleil A."/>
            <person name="Abdulkadir J."/>
            <person name="Abebe A."/>
            <person name="Abera B."/>
            <person name="Abreu J."/>
            <person name="Acer S.C."/>
            <person name="Aftuck L."/>
            <person name="Alexander A."/>
            <person name="An P."/>
            <person name="Anderson E."/>
            <person name="Anderson S."/>
            <person name="Arachi H."/>
            <person name="Azer M."/>
            <person name="Bachantsang P."/>
            <person name="Barry A."/>
            <person name="Bayul T."/>
            <person name="Berlin A."/>
            <person name="Bessette D."/>
            <person name="Bloom T."/>
            <person name="Blye J."/>
            <person name="Boguslavskiy L."/>
            <person name="Bonnet C."/>
            <person name="Boukhgalter B."/>
            <person name="Bourzgui I."/>
            <person name="Brown A."/>
            <person name="Cahill P."/>
            <person name="Channer S."/>
            <person name="Cheshatsang Y."/>
            <person name="Chuda L."/>
            <person name="Citroen M."/>
            <person name="Collymore A."/>
            <person name="Cooke P."/>
            <person name="Costello M."/>
            <person name="D'Aco K."/>
            <person name="Daza R."/>
            <person name="De Haan G."/>
            <person name="DeGray S."/>
            <person name="DeMaso C."/>
            <person name="Dhargay N."/>
            <person name="Dooley K."/>
            <person name="Dooley E."/>
            <person name="Doricent M."/>
            <person name="Dorje P."/>
            <person name="Dorjee K."/>
            <person name="Dupes A."/>
            <person name="Elong R."/>
            <person name="Falk J."/>
            <person name="Farina A."/>
            <person name="Faro S."/>
            <person name="Ferguson D."/>
            <person name="Fisher S."/>
            <person name="Foley C.D."/>
            <person name="Franke A."/>
            <person name="Friedrich D."/>
            <person name="Gadbois L."/>
            <person name="Gearin G."/>
            <person name="Gearin C.R."/>
            <person name="Giannoukos G."/>
            <person name="Goode T."/>
            <person name="Graham J."/>
            <person name="Grandbois E."/>
            <person name="Grewal S."/>
            <person name="Gyaltsen K."/>
            <person name="Hafez N."/>
            <person name="Hagos B."/>
            <person name="Hall J."/>
            <person name="Henson C."/>
            <person name="Hollinger A."/>
            <person name="Honan T."/>
            <person name="Huard M.D."/>
            <person name="Hughes L."/>
            <person name="Hurhula B."/>
            <person name="Husby M.E."/>
            <person name="Kamat A."/>
            <person name="Kanga B."/>
            <person name="Kashin S."/>
            <person name="Khazanovich D."/>
            <person name="Kisner P."/>
            <person name="Lance K."/>
            <person name="Lara M."/>
            <person name="Lee W."/>
            <person name="Lennon N."/>
            <person name="Letendre F."/>
            <person name="LeVine R."/>
            <person name="Lipovsky A."/>
            <person name="Liu X."/>
            <person name="Liu J."/>
            <person name="Liu S."/>
            <person name="Lokyitsang T."/>
            <person name="Lokyitsang Y."/>
            <person name="Lubonja R."/>
            <person name="Lui A."/>
            <person name="MacDonald P."/>
            <person name="Magnisalis V."/>
            <person name="Maru K."/>
            <person name="Matthews C."/>
            <person name="McCusker W."/>
            <person name="McDonough S."/>
            <person name="Mehta T."/>
            <person name="Meldrim J."/>
            <person name="Meneus L."/>
            <person name="Mihai O."/>
            <person name="Mihalev A."/>
            <person name="Mihova T."/>
            <person name="Mittelman R."/>
            <person name="Mlenga V."/>
            <person name="Montmayeur A."/>
            <person name="Mulrain L."/>
            <person name="Navidi A."/>
            <person name="Naylor J."/>
            <person name="Negash T."/>
            <person name="Nguyen T."/>
            <person name="Nguyen N."/>
            <person name="Nicol R."/>
            <person name="Norbu C."/>
            <person name="Norbu N."/>
            <person name="Novod N."/>
            <person name="O'Neill B."/>
            <person name="Osman S."/>
            <person name="Markiewicz E."/>
            <person name="Oyono O.L."/>
            <person name="Patti C."/>
            <person name="Phunkhang P."/>
            <person name="Pierre F."/>
            <person name="Priest M."/>
            <person name="Raghuraman S."/>
            <person name="Rege F."/>
            <person name="Reyes R."/>
            <person name="Rise C."/>
            <person name="Rogov P."/>
            <person name="Ross K."/>
            <person name="Ryan E."/>
            <person name="Settipalli S."/>
            <person name="Shea T."/>
            <person name="Sherpa N."/>
            <person name="Shi L."/>
            <person name="Shih D."/>
            <person name="Sparrow T."/>
            <person name="Spaulding J."/>
            <person name="Stalker J."/>
            <person name="Stange-Thomann N."/>
            <person name="Stavropoulos S."/>
            <person name="Stone C."/>
            <person name="Strader C."/>
            <person name="Tesfaye S."/>
            <person name="Thomson T."/>
            <person name="Thoulutsang Y."/>
            <person name="Thoulutsang D."/>
            <person name="Topham K."/>
            <person name="Topping I."/>
            <person name="Tsamla T."/>
            <person name="Vassiliev H."/>
            <person name="Vo A."/>
            <person name="Wangchuk T."/>
            <person name="Wangdi T."/>
            <person name="Weiand M."/>
            <person name="Wilkinson J."/>
            <person name="Wilson A."/>
            <person name="Yadav S."/>
            <person name="Young G."/>
            <person name="Yu Q."/>
            <person name="Zembek L."/>
            <person name="Zhong D."/>
            <person name="Zimmer A."/>
            <person name="Zwirko Z."/>
            <person name="Jaffe D.B."/>
            <person name="Alvarez P."/>
            <person name="Brockman W."/>
            <person name="Butler J."/>
            <person name="Chin C."/>
            <person name="Gnerre S."/>
            <person name="Grabherr M."/>
            <person name="Kleber M."/>
            <person name="Mauceli E."/>
            <person name="MacCallum I."/>
        </authorList>
    </citation>
    <scope>NUCLEOTIDE SEQUENCE [LARGE SCALE GENOMIC DNA]</scope>
    <source>
        <strain evidence="2 3">TSC#14021-0224.01</strain>
    </source>
</reference>
<feature type="region of interest" description="Disordered" evidence="1">
    <location>
        <begin position="1"/>
        <end position="142"/>
    </location>
</feature>
<feature type="compositionally biased region" description="Low complexity" evidence="1">
    <location>
        <begin position="271"/>
        <end position="281"/>
    </location>
</feature>
<feature type="compositionally biased region" description="Polar residues" evidence="1">
    <location>
        <begin position="1"/>
        <end position="18"/>
    </location>
</feature>
<name>B3NQH5_DROER</name>
<dbReference type="AlphaFoldDB" id="B3NQH5"/>
<reference evidence="2 3" key="2">
    <citation type="journal article" date="2008" name="Bioinformatics">
        <title>Assembly reconciliation.</title>
        <authorList>
            <person name="Zimin A.V."/>
            <person name="Smith D.R."/>
            <person name="Sutton G."/>
            <person name="Yorke J.A."/>
        </authorList>
    </citation>
    <scope>NUCLEOTIDE SEQUENCE [LARGE SCALE GENOMIC DNA]</scope>
    <source>
        <strain evidence="2 3">TSC#14021-0224.01</strain>
    </source>
</reference>